<feature type="compositionally biased region" description="Basic and acidic residues" evidence="1">
    <location>
        <begin position="9"/>
        <end position="24"/>
    </location>
</feature>
<name>A0AAD9RGU0_9HYME</name>
<dbReference type="EMBL" id="JAIFRP010000087">
    <property type="protein sequence ID" value="KAK2579442.1"/>
    <property type="molecule type" value="Genomic_DNA"/>
</dbReference>
<comment type="caution">
    <text evidence="2">The sequence shown here is derived from an EMBL/GenBank/DDBJ whole genome shotgun (WGS) entry which is preliminary data.</text>
</comment>
<dbReference type="InterPro" id="IPR026187">
    <property type="entry name" value="Aven"/>
</dbReference>
<feature type="region of interest" description="Disordered" evidence="1">
    <location>
        <begin position="151"/>
        <end position="175"/>
    </location>
</feature>
<feature type="compositionally biased region" description="Polar residues" evidence="1">
    <location>
        <begin position="163"/>
        <end position="175"/>
    </location>
</feature>
<evidence type="ECO:0000256" key="1">
    <source>
        <dbReference type="SAM" id="MobiDB-lite"/>
    </source>
</evidence>
<dbReference type="PANTHER" id="PTHR16524">
    <property type="entry name" value="CELL DEATH REGULATOR AVEN"/>
    <property type="match status" value="1"/>
</dbReference>
<feature type="region of interest" description="Disordered" evidence="1">
    <location>
        <begin position="1"/>
        <end position="24"/>
    </location>
</feature>
<reference evidence="2" key="2">
    <citation type="journal article" date="2023" name="Commun. Biol.">
        <title>Intrasexual cuticular hydrocarbon dimorphism in a wasp sheds light on hydrocarbon biosynthesis genes in Hymenoptera.</title>
        <authorList>
            <person name="Moris V.C."/>
            <person name="Podsiadlowski L."/>
            <person name="Martin S."/>
            <person name="Oeyen J.P."/>
            <person name="Donath A."/>
            <person name="Petersen M."/>
            <person name="Wilbrandt J."/>
            <person name="Misof B."/>
            <person name="Liedtke D."/>
            <person name="Thamm M."/>
            <person name="Scheiner R."/>
            <person name="Schmitt T."/>
            <person name="Niehuis O."/>
        </authorList>
    </citation>
    <scope>NUCLEOTIDE SEQUENCE</scope>
    <source>
        <strain evidence="2">GBR_01_08_01A</strain>
    </source>
</reference>
<sequence length="239" mass="26991">MKSHRKRGERGGKGSQKRTEYKEEQQILIQPKQSYAAYEDNIETKDDSKDFESLITAPTSANGQLTFKSEKNWSADVSGCFEYFTLDLKLLSAAMKCIPFNECVQIGDKYFTADQLTNFHNAAEEGKEAYKNILSNLEISNSSSIVAFKESLENGSKERPEKSSNLTNEMQDTNDYSDNLDEDLDFLLSLESPTVQSDKKQVTLTSILHNDVIDHKIQSGPLPTKPIDLESWLDLILDD</sequence>
<gene>
    <name evidence="2" type="ORF">KPH14_002652</name>
</gene>
<organism evidence="2 3">
    <name type="scientific">Odynerus spinipes</name>
    <dbReference type="NCBI Taxonomy" id="1348599"/>
    <lineage>
        <taxon>Eukaryota</taxon>
        <taxon>Metazoa</taxon>
        <taxon>Ecdysozoa</taxon>
        <taxon>Arthropoda</taxon>
        <taxon>Hexapoda</taxon>
        <taxon>Insecta</taxon>
        <taxon>Pterygota</taxon>
        <taxon>Neoptera</taxon>
        <taxon>Endopterygota</taxon>
        <taxon>Hymenoptera</taxon>
        <taxon>Apocrita</taxon>
        <taxon>Aculeata</taxon>
        <taxon>Vespoidea</taxon>
        <taxon>Vespidae</taxon>
        <taxon>Eumeninae</taxon>
        <taxon>Odynerus</taxon>
    </lineage>
</organism>
<protein>
    <submittedName>
        <fullName evidence="2">Uncharacterized protein</fullName>
    </submittedName>
</protein>
<evidence type="ECO:0000313" key="2">
    <source>
        <dbReference type="EMBL" id="KAK2579442.1"/>
    </source>
</evidence>
<proteinExistence type="predicted"/>
<reference evidence="2" key="1">
    <citation type="submission" date="2021-08" db="EMBL/GenBank/DDBJ databases">
        <authorList>
            <person name="Misof B."/>
            <person name="Oliver O."/>
            <person name="Podsiadlowski L."/>
            <person name="Donath A."/>
            <person name="Peters R."/>
            <person name="Mayer C."/>
            <person name="Rust J."/>
            <person name="Gunkel S."/>
            <person name="Lesny P."/>
            <person name="Martin S."/>
            <person name="Oeyen J.P."/>
            <person name="Petersen M."/>
            <person name="Panagiotis P."/>
            <person name="Wilbrandt J."/>
            <person name="Tanja T."/>
        </authorList>
    </citation>
    <scope>NUCLEOTIDE SEQUENCE</scope>
    <source>
        <strain evidence="2">GBR_01_08_01A</strain>
        <tissue evidence="2">Thorax + abdomen</tissue>
    </source>
</reference>
<dbReference type="Proteomes" id="UP001258017">
    <property type="component" value="Unassembled WGS sequence"/>
</dbReference>
<dbReference type="PANTHER" id="PTHR16524:SF2">
    <property type="entry name" value="CELL DEATH REGULATOR AVEN"/>
    <property type="match status" value="1"/>
</dbReference>
<dbReference type="AlphaFoldDB" id="A0AAD9RGU0"/>
<evidence type="ECO:0000313" key="3">
    <source>
        <dbReference type="Proteomes" id="UP001258017"/>
    </source>
</evidence>
<feature type="compositionally biased region" description="Basic and acidic residues" evidence="1">
    <location>
        <begin position="151"/>
        <end position="162"/>
    </location>
</feature>
<keyword evidence="3" id="KW-1185">Reference proteome</keyword>
<dbReference type="GO" id="GO:0010972">
    <property type="term" value="P:negative regulation of G2/M transition of mitotic cell cycle"/>
    <property type="evidence" value="ECO:0007669"/>
    <property type="project" value="TreeGrafter"/>
</dbReference>
<accession>A0AAD9RGU0</accession>